<dbReference type="RefSeq" id="WP_015469040.1">
    <property type="nucleotide sequence ID" value="NC_020813.1"/>
</dbReference>
<evidence type="ECO:0000313" key="3">
    <source>
        <dbReference type="Proteomes" id="UP000012040"/>
    </source>
</evidence>
<dbReference type="AlphaFoldDB" id="M4V7Z0"/>
<proteinExistence type="predicted"/>
<dbReference type="OrthoDB" id="5625437at2"/>
<dbReference type="HOGENOM" id="CLU_2034192_0_0_7"/>
<dbReference type="STRING" id="1184267.A11Q_330"/>
<sequence length="110" mass="11541">MKKLIVASLILVGSIASADQCAYISKAQAGKALKALVDASKVQTLCEPCGETRAQTVRVESLGMKKTGYQNYSEVTVNEKGIDLAYTYVNGLNLAKLVGCPASGVSASLR</sequence>
<protein>
    <recommendedName>
        <fullName evidence="4">Secreted protein</fullName>
    </recommendedName>
</protein>
<name>M4V7Z0_9BACT</name>
<feature type="signal peptide" evidence="1">
    <location>
        <begin position="1"/>
        <end position="18"/>
    </location>
</feature>
<reference evidence="2" key="1">
    <citation type="journal article" date="2013" name="ISME J.">
        <title>By their genes ye shall know them: genomic signatures of predatory bacteria.</title>
        <authorList>
            <person name="Pasternak Z."/>
            <person name="Pietrokovski S."/>
            <person name="Rotem O."/>
            <person name="Gophna U."/>
            <person name="Lurie-Weinberger M.N."/>
            <person name="Jurkevitch E."/>
        </authorList>
    </citation>
    <scope>NUCLEOTIDE SEQUENCE [LARGE SCALE GENOMIC DNA]</scope>
    <source>
        <strain evidence="2">JSS</strain>
    </source>
</reference>
<dbReference type="eggNOG" id="ENOG50342ZC">
    <property type="taxonomic scope" value="Bacteria"/>
</dbReference>
<gene>
    <name evidence="2" type="ORF">A11Q_330</name>
</gene>
<dbReference type="KEGG" id="bex:A11Q_330"/>
<keyword evidence="3" id="KW-1185">Reference proteome</keyword>
<dbReference type="PATRIC" id="fig|1184267.3.peg.332"/>
<feature type="chain" id="PRO_5004059943" description="Secreted protein" evidence="1">
    <location>
        <begin position="19"/>
        <end position="110"/>
    </location>
</feature>
<keyword evidence="1" id="KW-0732">Signal</keyword>
<dbReference type="EMBL" id="CP003537">
    <property type="protein sequence ID" value="AGH94550.1"/>
    <property type="molecule type" value="Genomic_DNA"/>
</dbReference>
<dbReference type="Proteomes" id="UP000012040">
    <property type="component" value="Chromosome"/>
</dbReference>
<evidence type="ECO:0008006" key="4">
    <source>
        <dbReference type="Google" id="ProtNLM"/>
    </source>
</evidence>
<evidence type="ECO:0000313" key="2">
    <source>
        <dbReference type="EMBL" id="AGH94550.1"/>
    </source>
</evidence>
<organism evidence="2 3">
    <name type="scientific">Pseudobdellovibrio exovorus JSS</name>
    <dbReference type="NCBI Taxonomy" id="1184267"/>
    <lineage>
        <taxon>Bacteria</taxon>
        <taxon>Pseudomonadati</taxon>
        <taxon>Bdellovibrionota</taxon>
        <taxon>Bdellovibrionia</taxon>
        <taxon>Bdellovibrionales</taxon>
        <taxon>Pseudobdellovibrionaceae</taxon>
        <taxon>Pseudobdellovibrio</taxon>
    </lineage>
</organism>
<evidence type="ECO:0000256" key="1">
    <source>
        <dbReference type="SAM" id="SignalP"/>
    </source>
</evidence>
<accession>M4V7Z0</accession>